<evidence type="ECO:0000256" key="4">
    <source>
        <dbReference type="ARBA" id="ARBA00022525"/>
    </source>
</evidence>
<keyword evidence="12" id="KW-1185">Reference proteome</keyword>
<evidence type="ECO:0000259" key="10">
    <source>
        <dbReference type="Pfam" id="PF00720"/>
    </source>
</evidence>
<dbReference type="InterPro" id="IPR000691">
    <property type="entry name" value="Prot_inh_I16_SSI"/>
</dbReference>
<dbReference type="PROSITE" id="PS51318">
    <property type="entry name" value="TAT"/>
    <property type="match status" value="1"/>
</dbReference>
<dbReference type="STRING" id="285473.A4G23_05451"/>
<dbReference type="GO" id="GO:0005576">
    <property type="term" value="C:extracellular region"/>
    <property type="evidence" value="ECO:0007669"/>
    <property type="project" value="UniProtKB-SubCell"/>
</dbReference>
<dbReference type="PRINTS" id="PR00294">
    <property type="entry name" value="SSBTLNINHBTR"/>
</dbReference>
<dbReference type="Gene3D" id="3.30.350.10">
    <property type="entry name" value="Subtilisin inhibitor-like"/>
    <property type="match status" value="1"/>
</dbReference>
<feature type="domain" description="Subtilisin inhibitor" evidence="10">
    <location>
        <begin position="47"/>
        <end position="138"/>
    </location>
</feature>
<feature type="signal peptide" evidence="8">
    <location>
        <begin position="1"/>
        <end position="33"/>
    </location>
</feature>
<dbReference type="AlphaFoldDB" id="A0A1D8GAV5"/>
<dbReference type="InterPro" id="IPR023549">
    <property type="entry name" value="Subtilisin_inhibitor"/>
</dbReference>
<evidence type="ECO:0000256" key="6">
    <source>
        <dbReference type="ARBA" id="ARBA00022900"/>
    </source>
</evidence>
<evidence type="ECO:0000256" key="3">
    <source>
        <dbReference type="ARBA" id="ARBA00011738"/>
    </source>
</evidence>
<dbReference type="KEGG" id="srn:A4G23_05451"/>
<keyword evidence="8" id="KW-0732">Signal</keyword>
<dbReference type="PROSITE" id="PS00999">
    <property type="entry name" value="SSI"/>
    <property type="match status" value="1"/>
</dbReference>
<evidence type="ECO:0000313" key="11">
    <source>
        <dbReference type="EMBL" id="AOT62553.1"/>
    </source>
</evidence>
<comment type="function">
    <text evidence="8">Strong inhibitor of bacterial serine proteases such as subtilisin.</text>
</comment>
<evidence type="ECO:0000256" key="9">
    <source>
        <dbReference type="RuleBase" id="RU003471"/>
    </source>
</evidence>
<feature type="site" description="Reactive bond" evidence="8">
    <location>
        <begin position="112"/>
        <end position="113"/>
    </location>
</feature>
<dbReference type="SUPFAM" id="SSF55399">
    <property type="entry name" value="Subtilisin inhibitor"/>
    <property type="match status" value="1"/>
</dbReference>
<keyword evidence="5 8" id="KW-0646">Protease inhibitor</keyword>
<feature type="chain" id="PRO_5009353888" description="Probable subtilase-type protease inhibitor" evidence="8">
    <location>
        <begin position="34"/>
        <end position="152"/>
    </location>
</feature>
<dbReference type="HAMAP" id="MF_00778">
    <property type="entry name" value="SSI"/>
    <property type="match status" value="1"/>
</dbReference>
<sequence precursor="true">MTMTHLRTSIRRTAILAMAAAAAMTALAPTAVAAPERASTGESRLHAPNALVLTVAKGETARTATPLRAVTLTCAPTPGGTHPAPEAACAELRAVDGRFSALRGDQDRACIKIYDPLVVTAEGVWEGQRVRYERTFGNSCTLQTEAGPVFSF</sequence>
<evidence type="ECO:0000313" key="12">
    <source>
        <dbReference type="Proteomes" id="UP000095349"/>
    </source>
</evidence>
<evidence type="ECO:0000256" key="2">
    <source>
        <dbReference type="ARBA" id="ARBA00010472"/>
    </source>
</evidence>
<dbReference type="InterPro" id="IPR020054">
    <property type="entry name" value="Prot_inh_SSI_I16_CS"/>
</dbReference>
<comment type="subcellular location">
    <subcellularLocation>
        <location evidence="1 8">Secreted</location>
    </subcellularLocation>
</comment>
<dbReference type="Pfam" id="PF00720">
    <property type="entry name" value="SSI"/>
    <property type="match status" value="1"/>
</dbReference>
<feature type="disulfide bond" evidence="8">
    <location>
        <begin position="110"/>
        <end position="140"/>
    </location>
</feature>
<evidence type="ECO:0000256" key="7">
    <source>
        <dbReference type="ARBA" id="ARBA00023157"/>
    </source>
</evidence>
<name>A0A1D8GAV5_9ACTN</name>
<reference evidence="11 12" key="1">
    <citation type="submission" date="2016-09" db="EMBL/GenBank/DDBJ databases">
        <title>Streptomyces rubrolavendulae MJM4426 Genome sequencing and assembly.</title>
        <authorList>
            <person name="Kim J.-G."/>
        </authorList>
    </citation>
    <scope>NUCLEOTIDE SEQUENCE [LARGE SCALE GENOMIC DNA]</scope>
    <source>
        <strain evidence="11 12">MJM4426</strain>
    </source>
</reference>
<dbReference type="Proteomes" id="UP000095349">
    <property type="component" value="Chromosome"/>
</dbReference>
<dbReference type="InterPro" id="IPR036819">
    <property type="entry name" value="Subtilisin_inhibitor-like_sf"/>
</dbReference>
<comment type="subunit">
    <text evidence="3 8">Homodimer.</text>
</comment>
<dbReference type="PATRIC" id="fig|285473.5.peg.5747"/>
<dbReference type="InterPro" id="IPR006311">
    <property type="entry name" value="TAT_signal"/>
</dbReference>
<organism evidence="11 12">
    <name type="scientific">Streptomyces rubrolavendulae</name>
    <dbReference type="NCBI Taxonomy" id="285473"/>
    <lineage>
        <taxon>Bacteria</taxon>
        <taxon>Bacillati</taxon>
        <taxon>Actinomycetota</taxon>
        <taxon>Actinomycetes</taxon>
        <taxon>Kitasatosporales</taxon>
        <taxon>Streptomycetaceae</taxon>
        <taxon>Streptomyces</taxon>
    </lineage>
</organism>
<accession>A0A1D8GAV5</accession>
<evidence type="ECO:0000256" key="5">
    <source>
        <dbReference type="ARBA" id="ARBA00022690"/>
    </source>
</evidence>
<keyword evidence="4 8" id="KW-0964">Secreted</keyword>
<gene>
    <name evidence="8" type="primary">sti</name>
    <name evidence="11" type="ORF">A4G23_05451</name>
</gene>
<protein>
    <recommendedName>
        <fullName evidence="8">Probable subtilase-type protease inhibitor</fullName>
    </recommendedName>
</protein>
<keyword evidence="6 8" id="KW-0722">Serine protease inhibitor</keyword>
<dbReference type="EMBL" id="CP017316">
    <property type="protein sequence ID" value="AOT62553.1"/>
    <property type="molecule type" value="Genomic_DNA"/>
</dbReference>
<keyword evidence="7 8" id="KW-1015">Disulfide bond</keyword>
<evidence type="ECO:0000256" key="1">
    <source>
        <dbReference type="ARBA" id="ARBA00004613"/>
    </source>
</evidence>
<comment type="similarity">
    <text evidence="2 8 9">Belongs to the protease inhibitor I16 (SSI) family.</text>
</comment>
<feature type="disulfide bond" evidence="8">
    <location>
        <begin position="74"/>
        <end position="89"/>
    </location>
</feature>
<proteinExistence type="inferred from homology"/>
<evidence type="ECO:0000256" key="8">
    <source>
        <dbReference type="HAMAP-Rule" id="MF_00778"/>
    </source>
</evidence>
<dbReference type="GO" id="GO:0004867">
    <property type="term" value="F:serine-type endopeptidase inhibitor activity"/>
    <property type="evidence" value="ECO:0007669"/>
    <property type="project" value="UniProtKB-UniRule"/>
</dbReference>